<dbReference type="CDD" id="cd11029">
    <property type="entry name" value="CYP107-like"/>
    <property type="match status" value="1"/>
</dbReference>
<gene>
    <name evidence="3" type="ORF">GCM10022214_62660</name>
</gene>
<dbReference type="Proteomes" id="UP001500683">
    <property type="component" value="Unassembled WGS sequence"/>
</dbReference>
<dbReference type="Gene3D" id="1.10.630.10">
    <property type="entry name" value="Cytochrome P450"/>
    <property type="match status" value="1"/>
</dbReference>
<dbReference type="PANTHER" id="PTHR46696:SF1">
    <property type="entry name" value="CYTOCHROME P450 YJIB-RELATED"/>
    <property type="match status" value="1"/>
</dbReference>
<dbReference type="InterPro" id="IPR001128">
    <property type="entry name" value="Cyt_P450"/>
</dbReference>
<keyword evidence="2" id="KW-0560">Oxidoreductase</keyword>
<keyword evidence="4" id="KW-1185">Reference proteome</keyword>
<dbReference type="InterPro" id="IPR036396">
    <property type="entry name" value="Cyt_P450_sf"/>
</dbReference>
<dbReference type="PANTHER" id="PTHR46696">
    <property type="entry name" value="P450, PUTATIVE (EUROFUNG)-RELATED"/>
    <property type="match status" value="1"/>
</dbReference>
<keyword evidence="2" id="KW-0479">Metal-binding</keyword>
<dbReference type="RefSeq" id="WP_344954792.1">
    <property type="nucleotide sequence ID" value="NZ_BAAAZG010000047.1"/>
</dbReference>
<reference evidence="4" key="1">
    <citation type="journal article" date="2019" name="Int. J. Syst. Evol. Microbiol.">
        <title>The Global Catalogue of Microorganisms (GCM) 10K type strain sequencing project: providing services to taxonomists for standard genome sequencing and annotation.</title>
        <authorList>
            <consortium name="The Broad Institute Genomics Platform"/>
            <consortium name="The Broad Institute Genome Sequencing Center for Infectious Disease"/>
            <person name="Wu L."/>
            <person name="Ma J."/>
        </authorList>
    </citation>
    <scope>NUCLEOTIDE SEQUENCE [LARGE SCALE GENOMIC DNA]</scope>
    <source>
        <strain evidence="4">JCM 16702</strain>
    </source>
</reference>
<organism evidence="3 4">
    <name type="scientific">Actinomadura miaoliensis</name>
    <dbReference type="NCBI Taxonomy" id="430685"/>
    <lineage>
        <taxon>Bacteria</taxon>
        <taxon>Bacillati</taxon>
        <taxon>Actinomycetota</taxon>
        <taxon>Actinomycetes</taxon>
        <taxon>Streptosporangiales</taxon>
        <taxon>Thermomonosporaceae</taxon>
        <taxon>Actinomadura</taxon>
    </lineage>
</organism>
<dbReference type="PRINTS" id="PR00385">
    <property type="entry name" value="P450"/>
</dbReference>
<dbReference type="Pfam" id="PF00067">
    <property type="entry name" value="p450"/>
    <property type="match status" value="2"/>
</dbReference>
<keyword evidence="2" id="KW-0408">Iron</keyword>
<keyword evidence="2" id="KW-0503">Monooxygenase</keyword>
<dbReference type="InterPro" id="IPR002397">
    <property type="entry name" value="Cyt_P450_B"/>
</dbReference>
<protein>
    <submittedName>
        <fullName evidence="3">Cytochrome P450</fullName>
    </submittedName>
</protein>
<keyword evidence="2" id="KW-0349">Heme</keyword>
<evidence type="ECO:0000313" key="3">
    <source>
        <dbReference type="EMBL" id="GAA4092483.1"/>
    </source>
</evidence>
<evidence type="ECO:0000313" key="4">
    <source>
        <dbReference type="Proteomes" id="UP001500683"/>
    </source>
</evidence>
<dbReference type="PRINTS" id="PR00359">
    <property type="entry name" value="BP450"/>
</dbReference>
<comment type="similarity">
    <text evidence="1 2">Belongs to the cytochrome P450 family.</text>
</comment>
<sequence length="414" mass="46156">MESRCPVVLDTTGRDVHAEGRVLREQGQVARVELPQGVQAWTVVGHDLAMQLLTDPRVSKNPRQHWPAWINGEIGQDWPLSSWPSMENMTTAYGAEHARLRKPVVKAFTPRRIRSMQPYVEQTVARLLDDLAAFPPGEPVDLKRNFSYRLPAAIICDLFGIPEEHRADILRGGEVTTDSSITPEEAEANVRMWTQQFQNLIDAKRKSPQDDLTTDLIHAEKEDGVGLSDSELIGTLFVVLGAGSETVMNLITHAVHKLLTHPEQRAMVEDGRATWEDVIEETLRAESPINMLPLRFAVEDIEVDGVTIKKGDPILMGYAAVGRDPAVHGDTADKWDITRADKEHLSFGHGTHYCFGAPLARLEARIALPALFERFPDLTLAVEDHELEPQGTFIMNGWKTLPVYLTAKAAAHSR</sequence>
<proteinExistence type="inferred from homology"/>
<dbReference type="PROSITE" id="PS00086">
    <property type="entry name" value="CYTOCHROME_P450"/>
    <property type="match status" value="1"/>
</dbReference>
<evidence type="ECO:0000256" key="2">
    <source>
        <dbReference type="RuleBase" id="RU000461"/>
    </source>
</evidence>
<evidence type="ECO:0000256" key="1">
    <source>
        <dbReference type="ARBA" id="ARBA00010617"/>
    </source>
</evidence>
<dbReference type="SUPFAM" id="SSF48264">
    <property type="entry name" value="Cytochrome P450"/>
    <property type="match status" value="1"/>
</dbReference>
<name>A0ABP7WMS3_9ACTN</name>
<comment type="caution">
    <text evidence="3">The sequence shown here is derived from an EMBL/GenBank/DDBJ whole genome shotgun (WGS) entry which is preliminary data.</text>
</comment>
<dbReference type="EMBL" id="BAAAZG010000047">
    <property type="protein sequence ID" value="GAA4092483.1"/>
    <property type="molecule type" value="Genomic_DNA"/>
</dbReference>
<accession>A0ABP7WMS3</accession>
<dbReference type="InterPro" id="IPR017972">
    <property type="entry name" value="Cyt_P450_CS"/>
</dbReference>